<proteinExistence type="predicted"/>
<dbReference type="RefSeq" id="WP_165912451.1">
    <property type="nucleotide sequence ID" value="NZ_BDUF01000109.1"/>
</dbReference>
<keyword evidence="2" id="KW-0456">Lyase</keyword>
<organism evidence="3 4">
    <name type="scientific">Effusibacillus lacus</name>
    <dbReference type="NCBI Taxonomy" id="1348429"/>
    <lineage>
        <taxon>Bacteria</taxon>
        <taxon>Bacillati</taxon>
        <taxon>Bacillota</taxon>
        <taxon>Bacilli</taxon>
        <taxon>Bacillales</taxon>
        <taxon>Alicyclobacillaceae</taxon>
        <taxon>Effusibacillus</taxon>
    </lineage>
</organism>
<comment type="caution">
    <text evidence="3">The sequence shown here is derived from an EMBL/GenBank/DDBJ whole genome shotgun (WGS) entry which is preliminary data.</text>
</comment>
<dbReference type="SUPFAM" id="SSF53800">
    <property type="entry name" value="Chelatase"/>
    <property type="match status" value="1"/>
</dbReference>
<dbReference type="Proteomes" id="UP000217785">
    <property type="component" value="Unassembled WGS sequence"/>
</dbReference>
<dbReference type="InterPro" id="IPR002762">
    <property type="entry name" value="CbiX-like"/>
</dbReference>
<accession>A0A292YTQ1</accession>
<evidence type="ECO:0000313" key="3">
    <source>
        <dbReference type="EMBL" id="GAX91814.1"/>
    </source>
</evidence>
<gene>
    <name evidence="3" type="ORF">EFBL_3505</name>
</gene>
<dbReference type="PANTHER" id="PTHR33542">
    <property type="entry name" value="SIROHYDROCHLORIN FERROCHELATASE, CHLOROPLASTIC"/>
    <property type="match status" value="1"/>
</dbReference>
<dbReference type="PANTHER" id="PTHR33542:SF3">
    <property type="entry name" value="SIROHYDROCHLORIN FERROCHELATASE, CHLOROPLASTIC"/>
    <property type="match status" value="1"/>
</dbReference>
<evidence type="ECO:0000313" key="4">
    <source>
        <dbReference type="Proteomes" id="UP000217785"/>
    </source>
</evidence>
<name>A0A292YTQ1_9BACL</name>
<dbReference type="InterPro" id="IPR050963">
    <property type="entry name" value="Sirohydro_Cobaltochel/CbiX"/>
</dbReference>
<dbReference type="Gene3D" id="3.40.50.1400">
    <property type="match status" value="1"/>
</dbReference>
<dbReference type="EMBL" id="BDUF01000109">
    <property type="protein sequence ID" value="GAX91814.1"/>
    <property type="molecule type" value="Genomic_DNA"/>
</dbReference>
<dbReference type="CDD" id="cd03416">
    <property type="entry name" value="CbiX_SirB_N"/>
    <property type="match status" value="1"/>
</dbReference>
<dbReference type="AlphaFoldDB" id="A0A292YTQ1"/>
<keyword evidence="4" id="KW-1185">Reference proteome</keyword>
<evidence type="ECO:0000256" key="1">
    <source>
        <dbReference type="ARBA" id="ARBA00022723"/>
    </source>
</evidence>
<keyword evidence="1" id="KW-0479">Metal-binding</keyword>
<dbReference type="Pfam" id="PF01903">
    <property type="entry name" value="CbiX"/>
    <property type="match status" value="1"/>
</dbReference>
<sequence length="125" mass="13793">MKTGIVLVAHGSPSQSANEELLQIVKLLETTGEYQVIQPAYLESAEPDIPTGIELCIDRGAEQILVVPYFLLAGTHAREELPRYVALARKKHSSVPIRLAETIGYHPALAEIILDRIKELKTADH</sequence>
<reference evidence="4" key="1">
    <citation type="submission" date="2017-07" db="EMBL/GenBank/DDBJ databases">
        <title>Draft genome sequence of Effusibacillus lacus strain skLN1.</title>
        <authorList>
            <person name="Watanabe M."/>
            <person name="Kojima H."/>
            <person name="Fukui M."/>
        </authorList>
    </citation>
    <scope>NUCLEOTIDE SEQUENCE [LARGE SCALE GENOMIC DNA]</scope>
    <source>
        <strain evidence="4">skLN1</strain>
    </source>
</reference>
<dbReference type="GO" id="GO:0046872">
    <property type="term" value="F:metal ion binding"/>
    <property type="evidence" value="ECO:0007669"/>
    <property type="project" value="UniProtKB-KW"/>
</dbReference>
<evidence type="ECO:0000256" key="2">
    <source>
        <dbReference type="ARBA" id="ARBA00023239"/>
    </source>
</evidence>
<protein>
    <submittedName>
        <fullName evidence="3">Sirohydrochlorin cobaltochelatase</fullName>
    </submittedName>
</protein>
<dbReference type="GO" id="GO:0016829">
    <property type="term" value="F:lyase activity"/>
    <property type="evidence" value="ECO:0007669"/>
    <property type="project" value="UniProtKB-KW"/>
</dbReference>